<dbReference type="InterPro" id="IPR012302">
    <property type="entry name" value="Malic_NAD-bd"/>
</dbReference>
<dbReference type="PIRSF" id="PIRSF000106">
    <property type="entry name" value="ME"/>
    <property type="match status" value="1"/>
</dbReference>
<evidence type="ECO:0000259" key="9">
    <source>
        <dbReference type="SMART" id="SM01274"/>
    </source>
</evidence>
<dbReference type="InterPro" id="IPR001891">
    <property type="entry name" value="Malic_OxRdtase"/>
</dbReference>
<dbReference type="EMBL" id="MPNX01000005">
    <property type="protein sequence ID" value="OOY35331.1"/>
    <property type="molecule type" value="Genomic_DNA"/>
</dbReference>
<feature type="active site" description="Proton acceptor" evidence="4">
    <location>
        <position position="184"/>
    </location>
</feature>
<dbReference type="STRING" id="2340.JV46_18750"/>
<proteinExistence type="inferred from homology"/>
<keyword evidence="12" id="KW-1185">Reference proteome</keyword>
<dbReference type="SUPFAM" id="SSF53223">
    <property type="entry name" value="Aminoacid dehydrogenase-like, N-terminal domain"/>
    <property type="match status" value="1"/>
</dbReference>
<dbReference type="PANTHER" id="PTHR23406:SF34">
    <property type="entry name" value="NAD-DEPENDENT MALIC ENZYME, MITOCHONDRIAL"/>
    <property type="match status" value="1"/>
</dbReference>
<dbReference type="InterPro" id="IPR046346">
    <property type="entry name" value="Aminoacid_DH-like_N_sf"/>
</dbReference>
<evidence type="ECO:0000256" key="3">
    <source>
        <dbReference type="ARBA" id="ARBA00023027"/>
    </source>
</evidence>
<evidence type="ECO:0000256" key="7">
    <source>
        <dbReference type="RuleBase" id="RU003427"/>
    </source>
</evidence>
<dbReference type="Proteomes" id="UP000030856">
    <property type="component" value="Unassembled WGS sequence"/>
</dbReference>
<feature type="domain" description="Malic enzyme N-terminal" evidence="9">
    <location>
        <begin position="90"/>
        <end position="270"/>
    </location>
</feature>
<dbReference type="GO" id="GO:0004470">
    <property type="term" value="F:malic enzyme activity"/>
    <property type="evidence" value="ECO:0007669"/>
    <property type="project" value="InterPro"/>
</dbReference>
<dbReference type="GO" id="GO:0046872">
    <property type="term" value="F:metal ion binding"/>
    <property type="evidence" value="ECO:0007669"/>
    <property type="project" value="UniProtKB-KW"/>
</dbReference>
<evidence type="ECO:0000256" key="4">
    <source>
        <dbReference type="PIRSR" id="PIRSR000106-1"/>
    </source>
</evidence>
<feature type="domain" description="Malic enzyme NAD-binding" evidence="8">
    <location>
        <begin position="280"/>
        <end position="539"/>
    </location>
</feature>
<feature type="binding site" evidence="6">
    <location>
        <position position="279"/>
    </location>
    <ligand>
        <name>a divalent metal cation</name>
        <dbReference type="ChEBI" id="CHEBI:60240"/>
    </ligand>
</feature>
<evidence type="ECO:0000256" key="5">
    <source>
        <dbReference type="PIRSR" id="PIRSR000106-2"/>
    </source>
</evidence>
<dbReference type="Gene3D" id="3.40.50.10380">
    <property type="entry name" value="Malic enzyme, N-terminal domain"/>
    <property type="match status" value="1"/>
</dbReference>
<gene>
    <name evidence="11" type="ORF">BOV88_05200</name>
    <name evidence="10" type="ORF">JV46_18750</name>
</gene>
<dbReference type="RefSeq" id="WP_043115154.1">
    <property type="nucleotide sequence ID" value="NZ_JRAA01000001.1"/>
</dbReference>
<evidence type="ECO:0000313" key="13">
    <source>
        <dbReference type="Proteomes" id="UP000190962"/>
    </source>
</evidence>
<dbReference type="GO" id="GO:0016616">
    <property type="term" value="F:oxidoreductase activity, acting on the CH-OH group of donors, NAD or NADP as acceptor"/>
    <property type="evidence" value="ECO:0007669"/>
    <property type="project" value="InterPro"/>
</dbReference>
<protein>
    <submittedName>
        <fullName evidence="10 11">Malic enzyme</fullName>
        <ecNumber evidence="10">1.1.1.38</ecNumber>
    </submittedName>
</protein>
<dbReference type="SUPFAM" id="SSF51735">
    <property type="entry name" value="NAD(P)-binding Rossmann-fold domains"/>
    <property type="match status" value="1"/>
</dbReference>
<dbReference type="GO" id="GO:0051287">
    <property type="term" value="F:NAD binding"/>
    <property type="evidence" value="ECO:0007669"/>
    <property type="project" value="InterPro"/>
</dbReference>
<dbReference type="OrthoDB" id="3314528at2"/>
<evidence type="ECO:0000313" key="10">
    <source>
        <dbReference type="EMBL" id="KHF25499.1"/>
    </source>
</evidence>
<comment type="cofactor">
    <cofactor evidence="6">
        <name>Mg(2+)</name>
        <dbReference type="ChEBI" id="CHEBI:18420"/>
    </cofactor>
    <cofactor evidence="6">
        <name>Mn(2+)</name>
        <dbReference type="ChEBI" id="CHEBI:29035"/>
    </cofactor>
    <text evidence="6">Divalent metal cations. Prefers magnesium or manganese.</text>
</comment>
<dbReference type="InterPro" id="IPR036291">
    <property type="entry name" value="NAD(P)-bd_dom_sf"/>
</dbReference>
<accession>A0A0B0HCA0</accession>
<dbReference type="Proteomes" id="UP000190962">
    <property type="component" value="Unassembled WGS sequence"/>
</dbReference>
<feature type="active site" description="Proton donor" evidence="4">
    <location>
        <position position="113"/>
    </location>
</feature>
<dbReference type="GO" id="GO:0006108">
    <property type="term" value="P:malate metabolic process"/>
    <property type="evidence" value="ECO:0007669"/>
    <property type="project" value="TreeGrafter"/>
</dbReference>
<reference evidence="11 13" key="2">
    <citation type="submission" date="2016-11" db="EMBL/GenBank/DDBJ databases">
        <title>Mixed transmission modes and dynamic genome evolution in an obligate animal-bacterial symbiosis.</title>
        <authorList>
            <person name="Russell S.L."/>
            <person name="Corbett-Detig R.B."/>
            <person name="Cavanaugh C.M."/>
        </authorList>
    </citation>
    <scope>NUCLEOTIDE SEQUENCE [LARGE SCALE GENOMIC DNA]</scope>
    <source>
        <strain evidence="11">MA-KB16</strain>
    </source>
</reference>
<sequence>MAHISRYFDYKLDENGEGYLEVALKGMALLRMNATNKGTAFPLKERRTLGLEGLLPPKVLTLQQQADRVYKSFITKPDDISKYQMLRATQERNEVVFYRVLADHLEEMMPIVYTPTVGKAVQEYSSLYKSARGMTFCPNTIDRADELVSNYPWQDVRMIVATDSSAILGIGDQGHGGLAISIGKLALYTAGAGVSPFHTMPVHLDVGTDRDDLLADPEYLGYPEKRITGDEYMDFVEKFVDSVESRWPKAVIQWEDFAKDIAYKVLDRYKDRIPCFNDDIQGTGATVLAGLLTACKSRNLSIADQKIVVVGAGAGGVGVARAIQAGLVDAGLSVEQARRQMFVMDIDGLVVEGHTDEEYKFQTCQYEDTYADWDIKGERPDLEEVVRFGKPTVLLGLTGCTGLFGEELVRAMAENCEHPMIFPLSNPTTRCEATPDDLYKWTDGRAVVSTGSPFAPVKWEGKEHPIGQGNNAFVFPGIGFATILGKCNRISDAMILESAFALADYTEEYYLKQGLIFPPVSALRDVSLYVTARVLKKALEDGSAERPEFAGMSVDELEAYATSRAWEPKYLRFVPKAE</sequence>
<dbReference type="Pfam" id="PF00390">
    <property type="entry name" value="malic"/>
    <property type="match status" value="1"/>
</dbReference>
<feature type="binding site" evidence="5">
    <location>
        <position position="426"/>
    </location>
    <ligand>
        <name>(S)-malate</name>
        <dbReference type="ChEBI" id="CHEBI:15589"/>
    </ligand>
</feature>
<keyword evidence="3" id="KW-0520">NAD</keyword>
<feature type="binding site" evidence="5">
    <location>
        <position position="470"/>
    </location>
    <ligand>
        <name>(S)-malate</name>
        <dbReference type="ChEBI" id="CHEBI:15589"/>
    </ligand>
</feature>
<dbReference type="PRINTS" id="PR00072">
    <property type="entry name" value="MALOXRDTASE"/>
</dbReference>
<keyword evidence="2 10" id="KW-0560">Oxidoreductase</keyword>
<evidence type="ECO:0000259" key="8">
    <source>
        <dbReference type="SMART" id="SM00919"/>
    </source>
</evidence>
<comment type="caution">
    <text evidence="10">The sequence shown here is derived from an EMBL/GenBank/DDBJ whole genome shotgun (WGS) entry which is preliminary data.</text>
</comment>
<keyword evidence="6 7" id="KW-0479">Metal-binding</keyword>
<dbReference type="PATRIC" id="fig|2340.3.peg.20"/>
<dbReference type="AlphaFoldDB" id="A0A0B0HCA0"/>
<dbReference type="eggNOG" id="COG0281">
    <property type="taxonomic scope" value="Bacteria"/>
</dbReference>
<dbReference type="NCBIfam" id="NF010052">
    <property type="entry name" value="PRK13529.1"/>
    <property type="match status" value="1"/>
</dbReference>
<dbReference type="EC" id="1.1.1.38" evidence="10"/>
<dbReference type="InterPro" id="IPR037062">
    <property type="entry name" value="Malic_N_dom_sf"/>
</dbReference>
<evidence type="ECO:0000313" key="12">
    <source>
        <dbReference type="Proteomes" id="UP000030856"/>
    </source>
</evidence>
<dbReference type="Pfam" id="PF03949">
    <property type="entry name" value="Malic_M"/>
    <property type="match status" value="1"/>
</dbReference>
<name>A0A0B0HCA0_SOVGS</name>
<evidence type="ECO:0000256" key="6">
    <source>
        <dbReference type="PIRSR" id="PIRSR000106-3"/>
    </source>
</evidence>
<dbReference type="EMBL" id="JRAA01000001">
    <property type="protein sequence ID" value="KHF25499.1"/>
    <property type="molecule type" value="Genomic_DNA"/>
</dbReference>
<feature type="binding site" evidence="6">
    <location>
        <position position="255"/>
    </location>
    <ligand>
        <name>a divalent metal cation</name>
        <dbReference type="ChEBI" id="CHEBI:60240"/>
    </ligand>
</feature>
<dbReference type="InterPro" id="IPR012301">
    <property type="entry name" value="Malic_N_dom"/>
</dbReference>
<dbReference type="Gene3D" id="3.40.50.720">
    <property type="entry name" value="NAD(P)-binding Rossmann-like Domain"/>
    <property type="match status" value="1"/>
</dbReference>
<organism evidence="10 12">
    <name type="scientific">Solemya velum gill symbiont</name>
    <dbReference type="NCBI Taxonomy" id="2340"/>
    <lineage>
        <taxon>Bacteria</taxon>
        <taxon>Pseudomonadati</taxon>
        <taxon>Pseudomonadota</taxon>
        <taxon>Gammaproteobacteria</taxon>
        <taxon>sulfur-oxidizing symbionts</taxon>
    </lineage>
</organism>
<evidence type="ECO:0000256" key="1">
    <source>
        <dbReference type="ARBA" id="ARBA00008785"/>
    </source>
</evidence>
<evidence type="ECO:0000256" key="2">
    <source>
        <dbReference type="ARBA" id="ARBA00023002"/>
    </source>
</evidence>
<evidence type="ECO:0000313" key="11">
    <source>
        <dbReference type="EMBL" id="OOY35331.1"/>
    </source>
</evidence>
<feature type="binding site" evidence="6">
    <location>
        <position position="256"/>
    </location>
    <ligand>
        <name>a divalent metal cation</name>
        <dbReference type="ChEBI" id="CHEBI:60240"/>
    </ligand>
</feature>
<reference evidence="10 12" key="1">
    <citation type="journal article" date="2014" name="BMC Genomics">
        <title>The genome of the intracellular bacterium of the coastal bivalve, Solemya velum: a blueprint for thriving in and out of symbiosis.</title>
        <authorList>
            <person name="Dmytrenko O."/>
            <person name="Russell S.L."/>
            <person name="Loo W.T."/>
            <person name="Fontanez K.M."/>
            <person name="Liao L."/>
            <person name="Roeselers G."/>
            <person name="Sharma R."/>
            <person name="Stewart F.J."/>
            <person name="Newton I.L."/>
            <person name="Woyke T."/>
            <person name="Wu D."/>
            <person name="Lang J.M."/>
            <person name="Eisen J.A."/>
            <person name="Cavanaugh C.M."/>
        </authorList>
    </citation>
    <scope>NUCLEOTIDE SEQUENCE [LARGE SCALE GENOMIC DNA]</scope>
    <source>
        <strain evidence="10 12">WH</strain>
    </source>
</reference>
<dbReference type="SMART" id="SM00919">
    <property type="entry name" value="Malic_M"/>
    <property type="match status" value="1"/>
</dbReference>
<comment type="similarity">
    <text evidence="1 7">Belongs to the malic enzymes family.</text>
</comment>
<dbReference type="SMART" id="SM01274">
    <property type="entry name" value="malic"/>
    <property type="match status" value="1"/>
</dbReference>
<dbReference type="PANTHER" id="PTHR23406">
    <property type="entry name" value="MALIC ENZYME-RELATED"/>
    <property type="match status" value="1"/>
</dbReference>